<evidence type="ECO:0000256" key="2">
    <source>
        <dbReference type="ARBA" id="ARBA00012150"/>
    </source>
</evidence>
<comment type="similarity">
    <text evidence="1 7">Belongs to the acylphosphatase family.</text>
</comment>
<dbReference type="EC" id="3.6.1.7" evidence="2 5"/>
<organism evidence="9 10">
    <name type="scientific">Agathobacter ruminis</name>
    <dbReference type="NCBI Taxonomy" id="1712665"/>
    <lineage>
        <taxon>Bacteria</taxon>
        <taxon>Bacillati</taxon>
        <taxon>Bacillota</taxon>
        <taxon>Clostridia</taxon>
        <taxon>Lachnospirales</taxon>
        <taxon>Lachnospiraceae</taxon>
        <taxon>Agathobacter</taxon>
    </lineage>
</organism>
<dbReference type="PANTHER" id="PTHR47268">
    <property type="entry name" value="ACYLPHOSPHATASE"/>
    <property type="match status" value="1"/>
</dbReference>
<dbReference type="GO" id="GO:0003998">
    <property type="term" value="F:acylphosphatase activity"/>
    <property type="evidence" value="ECO:0007669"/>
    <property type="project" value="UniProtKB-EC"/>
</dbReference>
<dbReference type="Pfam" id="PF00708">
    <property type="entry name" value="Acylphosphatase"/>
    <property type="match status" value="1"/>
</dbReference>
<dbReference type="Proteomes" id="UP000224563">
    <property type="component" value="Unassembled WGS sequence"/>
</dbReference>
<proteinExistence type="inferred from homology"/>
<comment type="catalytic activity">
    <reaction evidence="4 5 6">
        <text>an acyl phosphate + H2O = a carboxylate + phosphate + H(+)</text>
        <dbReference type="Rhea" id="RHEA:14965"/>
        <dbReference type="ChEBI" id="CHEBI:15377"/>
        <dbReference type="ChEBI" id="CHEBI:15378"/>
        <dbReference type="ChEBI" id="CHEBI:29067"/>
        <dbReference type="ChEBI" id="CHEBI:43474"/>
        <dbReference type="ChEBI" id="CHEBI:59918"/>
        <dbReference type="EC" id="3.6.1.7"/>
    </reaction>
</comment>
<protein>
    <recommendedName>
        <fullName evidence="3 5">Acylphosphatase</fullName>
        <ecNumber evidence="2 5">3.6.1.7</ecNumber>
    </recommendedName>
</protein>
<reference evidence="9 10" key="2">
    <citation type="submission" date="2017-10" db="EMBL/GenBank/DDBJ databases">
        <authorList>
            <person name="Banno H."/>
            <person name="Chua N.-H."/>
        </authorList>
    </citation>
    <scope>NUCLEOTIDE SEQUENCE [LARGE SCALE GENOMIC DNA]</scope>
    <source>
        <strain evidence="9 10">JK623</strain>
    </source>
</reference>
<evidence type="ECO:0000256" key="7">
    <source>
        <dbReference type="RuleBase" id="RU004168"/>
    </source>
</evidence>
<evidence type="ECO:0000259" key="8">
    <source>
        <dbReference type="PROSITE" id="PS51160"/>
    </source>
</evidence>
<dbReference type="PROSITE" id="PS00150">
    <property type="entry name" value="ACYLPHOSPHATASE_1"/>
    <property type="match status" value="1"/>
</dbReference>
<evidence type="ECO:0000256" key="1">
    <source>
        <dbReference type="ARBA" id="ARBA00005614"/>
    </source>
</evidence>
<feature type="domain" description="Acylphosphatase-like" evidence="8">
    <location>
        <begin position="5"/>
        <end position="91"/>
    </location>
</feature>
<evidence type="ECO:0000313" key="9">
    <source>
        <dbReference type="EMBL" id="PHU36667.1"/>
    </source>
</evidence>
<feature type="active site" evidence="5">
    <location>
        <position position="38"/>
    </location>
</feature>
<dbReference type="PANTHER" id="PTHR47268:SF4">
    <property type="entry name" value="ACYLPHOSPHATASE"/>
    <property type="match status" value="1"/>
</dbReference>
<name>A0A2G3E053_9FIRM</name>
<dbReference type="Gene3D" id="3.30.70.100">
    <property type="match status" value="1"/>
</dbReference>
<dbReference type="PROSITE" id="PS00151">
    <property type="entry name" value="ACYLPHOSPHATASE_2"/>
    <property type="match status" value="1"/>
</dbReference>
<evidence type="ECO:0000256" key="3">
    <source>
        <dbReference type="ARBA" id="ARBA00015991"/>
    </source>
</evidence>
<gene>
    <name evidence="9" type="ORF">CSX02_11915</name>
</gene>
<sequence>MEKIRKHIRVQGFVQGVGFRYRARQAADYVGVTGWVRNDADGAVTMEAQGTEEQIDTMLLMIQKGAFVNIEQLEAKSIPLVEEEYGFEIRESMGDYFGFWNRK</sequence>
<evidence type="ECO:0000313" key="10">
    <source>
        <dbReference type="Proteomes" id="UP000224563"/>
    </source>
</evidence>
<dbReference type="PROSITE" id="PS51160">
    <property type="entry name" value="ACYLPHOSPHATASE_3"/>
    <property type="match status" value="1"/>
</dbReference>
<accession>A0A2G3E053</accession>
<dbReference type="PRINTS" id="PR00112">
    <property type="entry name" value="ACYLPHPHTASE"/>
</dbReference>
<keyword evidence="5 6" id="KW-0378">Hydrolase</keyword>
<evidence type="ECO:0000256" key="6">
    <source>
        <dbReference type="RuleBase" id="RU000553"/>
    </source>
</evidence>
<reference evidence="9 10" key="1">
    <citation type="submission" date="2017-10" db="EMBL/GenBank/DDBJ databases">
        <title>Resolving the taxonomy of Roseburia spp., Eubacterium rectale and Agathobacter spp. through phylogenomic analysis.</title>
        <authorList>
            <person name="Sheridan P.O."/>
            <person name="Walker A.W."/>
            <person name="Duncan S.H."/>
            <person name="Scott K.P."/>
            <person name="Toole P.W.O."/>
            <person name="Luis P."/>
            <person name="Flint H.J."/>
        </authorList>
    </citation>
    <scope>NUCLEOTIDE SEQUENCE [LARGE SCALE GENOMIC DNA]</scope>
    <source>
        <strain evidence="9 10">JK623</strain>
    </source>
</reference>
<dbReference type="InterPro" id="IPR020456">
    <property type="entry name" value="Acylphosphatase"/>
</dbReference>
<dbReference type="InterPro" id="IPR017968">
    <property type="entry name" value="Acylphosphatase_CS"/>
</dbReference>
<dbReference type="InterPro" id="IPR036046">
    <property type="entry name" value="Acylphosphatase-like_dom_sf"/>
</dbReference>
<dbReference type="RefSeq" id="WP_099386839.1">
    <property type="nucleotide sequence ID" value="NZ_JANSWH010000076.1"/>
</dbReference>
<dbReference type="SUPFAM" id="SSF54975">
    <property type="entry name" value="Acylphosphatase/BLUF domain-like"/>
    <property type="match status" value="1"/>
</dbReference>
<comment type="caution">
    <text evidence="9">The sequence shown here is derived from an EMBL/GenBank/DDBJ whole genome shotgun (WGS) entry which is preliminary data.</text>
</comment>
<feature type="active site" evidence="5">
    <location>
        <position position="20"/>
    </location>
</feature>
<evidence type="ECO:0000256" key="4">
    <source>
        <dbReference type="ARBA" id="ARBA00047645"/>
    </source>
</evidence>
<dbReference type="AlphaFoldDB" id="A0A2G3E053"/>
<keyword evidence="10" id="KW-1185">Reference proteome</keyword>
<dbReference type="InterPro" id="IPR001792">
    <property type="entry name" value="Acylphosphatase-like_dom"/>
</dbReference>
<evidence type="ECO:0000256" key="5">
    <source>
        <dbReference type="PROSITE-ProRule" id="PRU00520"/>
    </source>
</evidence>
<dbReference type="EMBL" id="PDYG01000128">
    <property type="protein sequence ID" value="PHU36667.1"/>
    <property type="molecule type" value="Genomic_DNA"/>
</dbReference>